<dbReference type="NCBIfam" id="TIGR01643">
    <property type="entry name" value="YD_repeat_2x"/>
    <property type="match status" value="2"/>
</dbReference>
<dbReference type="PANTHER" id="PTHR32305">
    <property type="match status" value="1"/>
</dbReference>
<evidence type="ECO:0000256" key="1">
    <source>
        <dbReference type="SAM" id="SignalP"/>
    </source>
</evidence>
<proteinExistence type="predicted"/>
<keyword evidence="1" id="KW-0732">Signal</keyword>
<gene>
    <name evidence="2" type="ORF">HNQ60_000828</name>
</gene>
<dbReference type="Gene3D" id="2.180.10.10">
    <property type="entry name" value="RHS repeat-associated core"/>
    <property type="match status" value="3"/>
</dbReference>
<feature type="signal peptide" evidence="1">
    <location>
        <begin position="1"/>
        <end position="24"/>
    </location>
</feature>
<dbReference type="PANTHER" id="PTHR32305:SF15">
    <property type="entry name" value="PROTEIN RHSA-RELATED"/>
    <property type="match status" value="1"/>
</dbReference>
<organism evidence="2 3">
    <name type="scientific">Povalibacter uvarum</name>
    <dbReference type="NCBI Taxonomy" id="732238"/>
    <lineage>
        <taxon>Bacteria</taxon>
        <taxon>Pseudomonadati</taxon>
        <taxon>Pseudomonadota</taxon>
        <taxon>Gammaproteobacteria</taxon>
        <taxon>Steroidobacterales</taxon>
        <taxon>Steroidobacteraceae</taxon>
        <taxon>Povalibacter</taxon>
    </lineage>
</organism>
<dbReference type="RefSeq" id="WP_184329745.1">
    <property type="nucleotide sequence ID" value="NZ_JACHHZ010000001.1"/>
</dbReference>
<comment type="caution">
    <text evidence="2">The sequence shown here is derived from an EMBL/GenBank/DDBJ whole genome shotgun (WGS) entry which is preliminary data.</text>
</comment>
<dbReference type="EMBL" id="JACHHZ010000001">
    <property type="protein sequence ID" value="MBB6091982.1"/>
    <property type="molecule type" value="Genomic_DNA"/>
</dbReference>
<protein>
    <submittedName>
        <fullName evidence="2">RHS repeat-associated protein</fullName>
    </submittedName>
</protein>
<dbReference type="InterPro" id="IPR006530">
    <property type="entry name" value="YD"/>
</dbReference>
<dbReference type="InterPro" id="IPR050708">
    <property type="entry name" value="T6SS_VgrG/RHS"/>
</dbReference>
<name>A0A841HII5_9GAMM</name>
<dbReference type="Gene3D" id="3.90.1720.10">
    <property type="entry name" value="endopeptidase domain like (from Nostoc punctiforme)"/>
    <property type="match status" value="1"/>
</dbReference>
<dbReference type="Proteomes" id="UP000588068">
    <property type="component" value="Unassembled WGS sequence"/>
</dbReference>
<evidence type="ECO:0000313" key="3">
    <source>
        <dbReference type="Proteomes" id="UP000588068"/>
    </source>
</evidence>
<evidence type="ECO:0000313" key="2">
    <source>
        <dbReference type="EMBL" id="MBB6091982.1"/>
    </source>
</evidence>
<reference evidence="2 3" key="1">
    <citation type="submission" date="2020-08" db="EMBL/GenBank/DDBJ databases">
        <title>Genomic Encyclopedia of Type Strains, Phase IV (KMG-IV): sequencing the most valuable type-strain genomes for metagenomic binning, comparative biology and taxonomic classification.</title>
        <authorList>
            <person name="Goeker M."/>
        </authorList>
    </citation>
    <scope>NUCLEOTIDE SEQUENCE [LARGE SCALE GENOMIC DNA]</scope>
    <source>
        <strain evidence="2 3">DSM 26723</strain>
    </source>
</reference>
<keyword evidence="3" id="KW-1185">Reference proteome</keyword>
<sequence>MNRHTAKVLAVITAAMAFSTALRAQVVDVPDVISPLREETDRNGVNVIGGKLTIDVPVLSVPGAPNLKFDRVQNVTPYVKGKMSGSVGEYANGNYSVQTGTGTSEGFQCLDDACQSVTGTGSTLVGNGPFRFRQTKTGAVFFFNLKHIKTTGSNPNTVLYYASSITYPNGETITFTYDTAMLGGLTYYRPTQITSNLGFFITIAYHGNTIGVDDWNSPSVAAIYASADPATPLGRLTYATSNGTTTITDLGGRTYYCQGCINSMHTYLETASGMFQLPGEGTASRQVVNVPSKPLVSSVTKDGVTWNYTYTNLRNATTLQTYLYDRLTVTGPNGYNVAYNMVDHHERNALSSITDSIGRSTAYHYDFAYRVIRAVYPESNEASVAYDDYGNITSRTLTAKPGSGLAAISESAYYDTTSCAVVSGGPLCYRPVWFRDARNKQTDFVYNAAGQLTERTDPADANGVRRKTYIEYETSTGVSRKEAVRVCGDTTTCGTPAEARTEYEYWGNTLLPSVVRRIDAARSESLETHYSYDAAGRMLSEDGPLPGTSDAKYFRYDVHGRKKWEIGPAGSNGLRNASYFEYRNSDDQLLYTESGTVTDPSSTSLTVYTRTDVTYDSRRNPSSEAISASGTTYSLIQRSFDDAGRPECEARRMNPAAFTSLPGACTLGTEGGFGPDRITRKVHNAAGELLVVQRAYGTPLQQNYATYTYSANGKRATVTDANGNRAEMRYDGHDRQNRWVFPSKTTPGSVNESDYESYTYDAAGNRLSLRKRDGQTLTYNYDGRNRVSLKTVPSSATGAAGYAVHYGYDVDGLQLFARFGSTSGVGITNVYDGFGRLRTSTNNMGGVSRMLTSDYDAGSRRNRLTFPDSNYFTFNHDGAGRLTGILESGATTVADFFYDDLGRRADAWVGGAVMSNEYDSISRLSALAHELSGTAADQILTFGYNPASQVITRGESNDAYVNITPDTPARSYNVNGLNQYTSVAGSVHTYDLNGNLTSGNLTPEGVTNFVYDAENRLVSASGAKNATLAYDPMGRLFQISGGGSTTQFLYDGDKLVAEYSGGALMRRYVHGAGVDEPLLWYEGAGLTTRRGLFANHQGSIVAVADANGGVVGVNAYDAYGVPGRPGAGNIGRFQYTGQIWLAELELYHYKARFYSATLGRFLQTDPIGYDDNTNLYAYVGNDPINSMDPSGTCDTGTNIKGAAASDCKVDESYAFAEAMAASRKEQADNKAAEQQSQYSVDKAVDRLNSCATAQSQGVCATRVREAVEAGGIALDRTTYAKDYGPSLEKAGFRQLDVGPDYQPQKGDIVVMQGISTRPEGHMQMNNGERWVSDFNQRLNTRPGAIWPGPGYERERPSYEVYRYGP</sequence>
<dbReference type="NCBIfam" id="TIGR03696">
    <property type="entry name" value="Rhs_assc_core"/>
    <property type="match status" value="1"/>
</dbReference>
<accession>A0A841HII5</accession>
<dbReference type="InterPro" id="IPR022385">
    <property type="entry name" value="Rhs_assc_core"/>
</dbReference>
<feature type="chain" id="PRO_5032447887" evidence="1">
    <location>
        <begin position="25"/>
        <end position="1365"/>
    </location>
</feature>